<evidence type="ECO:0000256" key="6">
    <source>
        <dbReference type="ARBA" id="ARBA00022723"/>
    </source>
</evidence>
<reference evidence="12" key="1">
    <citation type="journal article" date="2019" name="Int. J. Syst. Evol. Microbiol.">
        <title>The Global Catalogue of Microorganisms (GCM) 10K type strain sequencing project: providing services to taxonomists for standard genome sequencing and annotation.</title>
        <authorList>
            <consortium name="The Broad Institute Genomics Platform"/>
            <consortium name="The Broad Institute Genome Sequencing Center for Infectious Disease"/>
            <person name="Wu L."/>
            <person name="Ma J."/>
        </authorList>
    </citation>
    <scope>NUCLEOTIDE SEQUENCE [LARGE SCALE GENOMIC DNA]</scope>
    <source>
        <strain evidence="12">CGMCC 1.12477</strain>
    </source>
</reference>
<gene>
    <name evidence="11" type="primary">tsaE</name>
    <name evidence="11" type="ORF">ACFTOW_19525</name>
</gene>
<keyword evidence="8" id="KW-0067">ATP-binding</keyword>
<evidence type="ECO:0000256" key="3">
    <source>
        <dbReference type="ARBA" id="ARBA00019010"/>
    </source>
</evidence>
<protein>
    <recommendedName>
        <fullName evidence="3">tRNA threonylcarbamoyladenosine biosynthesis protein TsaE</fullName>
    </recommendedName>
    <alternativeName>
        <fullName evidence="10">t(6)A37 threonylcarbamoyladenosine biosynthesis protein TsaE</fullName>
    </alternativeName>
</protein>
<comment type="similarity">
    <text evidence="2">Belongs to the TsaE family.</text>
</comment>
<keyword evidence="5" id="KW-0819">tRNA processing</keyword>
<dbReference type="RefSeq" id="WP_379918920.1">
    <property type="nucleotide sequence ID" value="NZ_JBHUDD010000160.1"/>
</dbReference>
<keyword evidence="7" id="KW-0547">Nucleotide-binding</keyword>
<keyword evidence="12" id="KW-1185">Reference proteome</keyword>
<dbReference type="Proteomes" id="UP001597186">
    <property type="component" value="Unassembled WGS sequence"/>
</dbReference>
<evidence type="ECO:0000256" key="8">
    <source>
        <dbReference type="ARBA" id="ARBA00022840"/>
    </source>
</evidence>
<dbReference type="Gene3D" id="3.40.50.300">
    <property type="entry name" value="P-loop containing nucleotide triphosphate hydrolases"/>
    <property type="match status" value="1"/>
</dbReference>
<evidence type="ECO:0000313" key="12">
    <source>
        <dbReference type="Proteomes" id="UP001597186"/>
    </source>
</evidence>
<keyword evidence="9" id="KW-0460">Magnesium</keyword>
<dbReference type="EMBL" id="JBHUDD010000160">
    <property type="protein sequence ID" value="MFD1511581.1"/>
    <property type="molecule type" value="Genomic_DNA"/>
</dbReference>
<evidence type="ECO:0000256" key="2">
    <source>
        <dbReference type="ARBA" id="ARBA00007599"/>
    </source>
</evidence>
<dbReference type="Pfam" id="PF02367">
    <property type="entry name" value="TsaE"/>
    <property type="match status" value="1"/>
</dbReference>
<evidence type="ECO:0000256" key="7">
    <source>
        <dbReference type="ARBA" id="ARBA00022741"/>
    </source>
</evidence>
<evidence type="ECO:0000256" key="10">
    <source>
        <dbReference type="ARBA" id="ARBA00032441"/>
    </source>
</evidence>
<evidence type="ECO:0000256" key="5">
    <source>
        <dbReference type="ARBA" id="ARBA00022694"/>
    </source>
</evidence>
<evidence type="ECO:0000256" key="4">
    <source>
        <dbReference type="ARBA" id="ARBA00022490"/>
    </source>
</evidence>
<dbReference type="InterPro" id="IPR003442">
    <property type="entry name" value="T6A_TsaE"/>
</dbReference>
<comment type="caution">
    <text evidence="11">The sequence shown here is derived from an EMBL/GenBank/DDBJ whole genome shotgun (WGS) entry which is preliminary data.</text>
</comment>
<proteinExistence type="inferred from homology"/>
<accession>A0ABW4ELN6</accession>
<dbReference type="NCBIfam" id="TIGR00150">
    <property type="entry name" value="T6A_YjeE"/>
    <property type="match status" value="1"/>
</dbReference>
<evidence type="ECO:0000256" key="1">
    <source>
        <dbReference type="ARBA" id="ARBA00004496"/>
    </source>
</evidence>
<comment type="subcellular location">
    <subcellularLocation>
        <location evidence="1">Cytoplasm</location>
    </subcellularLocation>
</comment>
<keyword evidence="6" id="KW-0479">Metal-binding</keyword>
<dbReference type="PANTHER" id="PTHR33540">
    <property type="entry name" value="TRNA THREONYLCARBAMOYLADENOSINE BIOSYNTHESIS PROTEIN TSAE"/>
    <property type="match status" value="1"/>
</dbReference>
<evidence type="ECO:0000256" key="9">
    <source>
        <dbReference type="ARBA" id="ARBA00022842"/>
    </source>
</evidence>
<evidence type="ECO:0000313" key="11">
    <source>
        <dbReference type="EMBL" id="MFD1511581.1"/>
    </source>
</evidence>
<dbReference type="InterPro" id="IPR027417">
    <property type="entry name" value="P-loop_NTPase"/>
</dbReference>
<name>A0ABW4ELN6_9RHOB</name>
<organism evidence="11 12">
    <name type="scientific">Lacimonas salitolerans</name>
    <dbReference type="NCBI Taxonomy" id="1323750"/>
    <lineage>
        <taxon>Bacteria</taxon>
        <taxon>Pseudomonadati</taxon>
        <taxon>Pseudomonadota</taxon>
        <taxon>Alphaproteobacteria</taxon>
        <taxon>Rhodobacterales</taxon>
        <taxon>Paracoccaceae</taxon>
        <taxon>Lacimonas</taxon>
    </lineage>
</organism>
<keyword evidence="4" id="KW-0963">Cytoplasm</keyword>
<dbReference type="SUPFAM" id="SSF52540">
    <property type="entry name" value="P-loop containing nucleoside triphosphate hydrolases"/>
    <property type="match status" value="1"/>
</dbReference>
<sequence length="158" mass="17173">MPDDITHHHDLHSPDATADLAARLGARLRAGDVLLLEGPIGAGKTHFARALIQSLLSVPEDVPSPTFTLVQVYDGPGAAIWHSDLYRLTHPDEVAELGLTDAFDDAICLVEWPDRLGDLAPKSALHLSFAPGAHDDARRLTLRWSDPRWTGRIKGIAP</sequence>
<dbReference type="PANTHER" id="PTHR33540:SF2">
    <property type="entry name" value="TRNA THREONYLCARBAMOYLADENOSINE BIOSYNTHESIS PROTEIN TSAE"/>
    <property type="match status" value="1"/>
</dbReference>